<proteinExistence type="predicted"/>
<reference evidence="3" key="1">
    <citation type="submission" date="2014-12" db="EMBL/GenBank/DDBJ databases">
        <authorList>
            <person name="Hall J."/>
        </authorList>
    </citation>
    <scope>NUCLEOTIDE SEQUENCE [LARGE SCALE GENOMIC DNA]</scope>
    <source>
        <strain evidence="3">SBW25</strain>
        <plasmid evidence="3">pQBR57</plasmid>
    </source>
</reference>
<sequence>MNIIFIVALVLVVIAILLSVRIVSQTDAVVIERIGRYHRTMRSGLNFMIPLIDRAVQTTSSKDIILQLGKVDCISKDNAVVLADALIVIKVADPEKAIYGVENYERSTGMLAAAALRSKLGSLTLDEALTSRDQIKATVTESIRAELEDWGILLRNVEIQEISPSESMVLAMENQAAAERSRKAAVTKAEGEKTAISLQADAKRYSAAQEAQGRLEAATADAEAQVKLAEATAEAVNKVGAALKENPDAASYLLGEKFLENYARLAESSNAKIVALPADYMATVSTLLKGIIAK</sequence>
<dbReference type="GO" id="GO:0006508">
    <property type="term" value="P:proteolysis"/>
    <property type="evidence" value="ECO:0007669"/>
    <property type="project" value="UniProtKB-KW"/>
</dbReference>
<dbReference type="GO" id="GO:0008233">
    <property type="term" value="F:peptidase activity"/>
    <property type="evidence" value="ECO:0007669"/>
    <property type="project" value="UniProtKB-KW"/>
</dbReference>
<dbReference type="GO" id="GO:0016020">
    <property type="term" value="C:membrane"/>
    <property type="evidence" value="ECO:0007669"/>
    <property type="project" value="UniProtKB-SubCell"/>
</dbReference>
<dbReference type="AlphaFoldDB" id="A0A0G4E587"/>
<dbReference type="PANTHER" id="PTHR43327:SF10">
    <property type="entry name" value="STOMATIN-LIKE PROTEIN 2, MITOCHONDRIAL"/>
    <property type="match status" value="1"/>
</dbReference>
<name>A0A0G4E587_PSEFS</name>
<keyword evidence="3" id="KW-0645">Protease</keyword>
<dbReference type="RefSeq" id="WP_192963491.1">
    <property type="nucleotide sequence ID" value="NZ_LN713926.1"/>
</dbReference>
<keyword evidence="3" id="KW-0378">Hydrolase</keyword>
<reference evidence="3" key="2">
    <citation type="submission" date="2015-06" db="EMBL/GenBank/DDBJ databases">
        <title>Environmentally co-occuring mercury resistance plasmids are genetically and phenotypically diverse and confer variable context-dependent fitness effects.</title>
        <authorList>
            <person name="Hall J.P.J."/>
            <person name="Harrison E."/>
            <person name="Lilley A.K."/>
            <person name="Paterson S."/>
            <person name="Spiers A.J."/>
            <person name="Brockhurst M.A."/>
        </authorList>
    </citation>
    <scope>NUCLEOTIDE SEQUENCE [LARGE SCALE GENOMIC DNA]</scope>
    <source>
        <strain evidence="3">SBW25</strain>
        <plasmid evidence="3">pQBR57</plasmid>
    </source>
</reference>
<evidence type="ECO:0000259" key="2">
    <source>
        <dbReference type="SMART" id="SM00244"/>
    </source>
</evidence>
<keyword evidence="3" id="KW-0614">Plasmid</keyword>
<dbReference type="PANTHER" id="PTHR43327">
    <property type="entry name" value="STOMATIN-LIKE PROTEIN 2, MITOCHONDRIAL"/>
    <property type="match status" value="1"/>
</dbReference>
<accession>A0A0G4E587</accession>
<protein>
    <submittedName>
        <fullName evidence="3">Putative stomatin/prohibitin-family membrane protease subunit YbbK</fullName>
    </submittedName>
</protein>
<dbReference type="Gene3D" id="3.30.479.30">
    <property type="entry name" value="Band 7 domain"/>
    <property type="match status" value="1"/>
</dbReference>
<feature type="domain" description="Band 7" evidence="2">
    <location>
        <begin position="18"/>
        <end position="176"/>
    </location>
</feature>
<dbReference type="SMART" id="SM00244">
    <property type="entry name" value="PHB"/>
    <property type="match status" value="1"/>
</dbReference>
<dbReference type="SUPFAM" id="SSF117892">
    <property type="entry name" value="Band 7/SPFH domain"/>
    <property type="match status" value="1"/>
</dbReference>
<dbReference type="PRINTS" id="PR00721">
    <property type="entry name" value="STOMATIN"/>
</dbReference>
<evidence type="ECO:0000256" key="1">
    <source>
        <dbReference type="ARBA" id="ARBA00004167"/>
    </source>
</evidence>
<dbReference type="InterPro" id="IPR001972">
    <property type="entry name" value="Stomatin_HflK_fam"/>
</dbReference>
<dbReference type="Pfam" id="PF01145">
    <property type="entry name" value="Band_7"/>
    <property type="match status" value="1"/>
</dbReference>
<gene>
    <name evidence="3" type="ORF">PQBR57_0381</name>
</gene>
<dbReference type="EMBL" id="LN713926">
    <property type="protein sequence ID" value="CEK42334.1"/>
    <property type="molecule type" value="Genomic_DNA"/>
</dbReference>
<dbReference type="InterPro" id="IPR050710">
    <property type="entry name" value="Band7/mec-2_domain"/>
</dbReference>
<geneLocation type="plasmid" evidence="3">
    <name>pQBR57</name>
</geneLocation>
<organism evidence="3">
    <name type="scientific">Pseudomonas fluorescens (strain SBW25)</name>
    <dbReference type="NCBI Taxonomy" id="216595"/>
    <lineage>
        <taxon>Bacteria</taxon>
        <taxon>Pseudomonadati</taxon>
        <taxon>Pseudomonadota</taxon>
        <taxon>Gammaproteobacteria</taxon>
        <taxon>Pseudomonadales</taxon>
        <taxon>Pseudomonadaceae</taxon>
        <taxon>Pseudomonas</taxon>
    </lineage>
</organism>
<evidence type="ECO:0000313" key="3">
    <source>
        <dbReference type="EMBL" id="CEK42334.1"/>
    </source>
</evidence>
<dbReference type="InterPro" id="IPR036013">
    <property type="entry name" value="Band_7/SPFH_dom_sf"/>
</dbReference>
<dbReference type="InterPro" id="IPR001107">
    <property type="entry name" value="Band_7"/>
</dbReference>
<comment type="subcellular location">
    <subcellularLocation>
        <location evidence="1">Membrane</location>
        <topology evidence="1">Single-pass membrane protein</topology>
    </subcellularLocation>
</comment>